<keyword evidence="3 6" id="KW-0819">tRNA processing</keyword>
<dbReference type="InterPro" id="IPR002616">
    <property type="entry name" value="tRNA_ribo_trans-like"/>
</dbReference>
<evidence type="ECO:0000313" key="8">
    <source>
        <dbReference type="EMBL" id="KWX13530.1"/>
    </source>
</evidence>
<comment type="caution">
    <text evidence="8">The sequence shown here is derived from an EMBL/GenBank/DDBJ whole genome shotgun (WGS) entry which is preliminary data.</text>
</comment>
<dbReference type="EMBL" id="JXTI01000065">
    <property type="protein sequence ID" value="KWX13530.1"/>
    <property type="molecule type" value="Genomic_DNA"/>
</dbReference>
<evidence type="ECO:0000256" key="5">
    <source>
        <dbReference type="ARBA" id="ARBA00022833"/>
    </source>
</evidence>
<reference evidence="8 9" key="1">
    <citation type="journal article" date="2015" name="Mol. Biochem. Parasitol.">
        <title>Identification of polymorphic genes for use in assemblage B genotyping assays through comparative genomics of multiple assemblage B Giardia duodenalis isolates.</title>
        <authorList>
            <person name="Wielinga C."/>
            <person name="Thompson R.C."/>
            <person name="Monis P."/>
            <person name="Ryan U."/>
        </authorList>
    </citation>
    <scope>NUCLEOTIDE SEQUENCE [LARGE SCALE GENOMIC DNA]</scope>
    <source>
        <strain evidence="8 9">BAH15c1</strain>
    </source>
</reference>
<dbReference type="SUPFAM" id="SSF51713">
    <property type="entry name" value="tRNA-guanine transglycosylase"/>
    <property type="match status" value="1"/>
</dbReference>
<dbReference type="HAMAP" id="MF_00168">
    <property type="entry name" value="Q_tRNA_Tgt"/>
    <property type="match status" value="1"/>
</dbReference>
<dbReference type="GO" id="GO:0006400">
    <property type="term" value="P:tRNA modification"/>
    <property type="evidence" value="ECO:0007669"/>
    <property type="project" value="InterPro"/>
</dbReference>
<name>A0A132NTZ2_GIAIN</name>
<dbReference type="InterPro" id="IPR004803">
    <property type="entry name" value="TGT"/>
</dbReference>
<comment type="similarity">
    <text evidence="6">Belongs to the queuine tRNA-ribosyltransferase family.</text>
</comment>
<organism evidence="8 9">
    <name type="scientific">Giardia duodenalis assemblage B</name>
    <dbReference type="NCBI Taxonomy" id="1394984"/>
    <lineage>
        <taxon>Eukaryota</taxon>
        <taxon>Metamonada</taxon>
        <taxon>Diplomonadida</taxon>
        <taxon>Hexamitidae</taxon>
        <taxon>Giardiinae</taxon>
        <taxon>Giardia</taxon>
    </lineage>
</organism>
<dbReference type="Pfam" id="PF01702">
    <property type="entry name" value="TGT"/>
    <property type="match status" value="1"/>
</dbReference>
<feature type="active site" description="Nucleophile" evidence="6">
    <location>
        <position position="276"/>
    </location>
</feature>
<keyword evidence="5 6" id="KW-0862">Zinc</keyword>
<feature type="binding site" evidence="6">
    <location>
        <position position="314"/>
    </location>
    <ligand>
        <name>Zn(2+)</name>
        <dbReference type="ChEBI" id="CHEBI:29105"/>
    </ligand>
</feature>
<feature type="binding site" evidence="6">
    <location>
        <begin position="94"/>
        <end position="98"/>
    </location>
    <ligand>
        <name>substrate</name>
    </ligand>
</feature>
<feature type="binding site" evidence="6">
    <location>
        <position position="148"/>
    </location>
    <ligand>
        <name>substrate</name>
    </ligand>
</feature>
<keyword evidence="1 6" id="KW-0328">Glycosyltransferase</keyword>
<feature type="active site" description="Proton acceptor" evidence="6">
    <location>
        <position position="94"/>
    </location>
</feature>
<dbReference type="PANTHER" id="PTHR43530">
    <property type="entry name" value="QUEUINE TRNA-RIBOSYLTRANSFERASE CATALYTIC SUBUNIT 1"/>
    <property type="match status" value="1"/>
</dbReference>
<feature type="binding site" evidence="6">
    <location>
        <position position="316"/>
    </location>
    <ligand>
        <name>Zn(2+)</name>
        <dbReference type="ChEBI" id="CHEBI:29105"/>
    </ligand>
</feature>
<dbReference type="Gene3D" id="3.20.20.105">
    <property type="entry name" value="Queuine tRNA-ribosyltransferase-like"/>
    <property type="match status" value="1"/>
</dbReference>
<comment type="cofactor">
    <cofactor evidence="6">
        <name>Zn(2+)</name>
        <dbReference type="ChEBI" id="CHEBI:29105"/>
    </cofactor>
</comment>
<dbReference type="GO" id="GO:0046872">
    <property type="term" value="F:metal ion binding"/>
    <property type="evidence" value="ECO:0007669"/>
    <property type="project" value="UniProtKB-KW"/>
</dbReference>
<feature type="binding site" evidence="6">
    <location>
        <position position="194"/>
    </location>
    <ligand>
        <name>substrate</name>
    </ligand>
</feature>
<accession>A0A132NTZ2</accession>
<proteinExistence type="inferred from homology"/>
<feature type="region of interest" description="RNA binding" evidence="6">
    <location>
        <begin position="257"/>
        <end position="263"/>
    </location>
</feature>
<sequence>MGVGPLKFSIQHTYKRARAATVTLAHGPILTPVYMPVGTQGTLKGFATEQIERTGAQIMLSNTYFLNLRPGIQRLNKLGGLHRMMGWPNNILTDSGGYQMVSLLDLSEVTEDGVSFISPVDSKRVLLTPEESIRTQQAIGSDIMMALDDVVHVLLDPRTEYERIKLSTERTTRWLDRCIATHTSPTQTLFGICQGHLDLSPGGFRDQCIESIIARKDQMGGIAIGGLSGGEAKEDFCRVVAYCCDKLPKDKPRYLMGVGFPLDLVVCTCLGVDMFDCVYATRVARMGGAFSKGDVLRLDRATYKDDLSPISSTCPCQACQYSKAYLHALYVAKSPVCGQLLSDHNVQYLLRLMRGLRESILNETLDAYVLEFLLQTHGTLDNAPQWALTALADAGIVLSSNK</sequence>
<evidence type="ECO:0000256" key="2">
    <source>
        <dbReference type="ARBA" id="ARBA00022679"/>
    </source>
</evidence>
<keyword evidence="4 6" id="KW-0479">Metal-binding</keyword>
<evidence type="ECO:0000256" key="1">
    <source>
        <dbReference type="ARBA" id="ARBA00022676"/>
    </source>
</evidence>
<dbReference type="GO" id="GO:0005829">
    <property type="term" value="C:cytosol"/>
    <property type="evidence" value="ECO:0007669"/>
    <property type="project" value="TreeGrafter"/>
</dbReference>
<dbReference type="SMR" id="A0A132NTZ2"/>
<evidence type="ECO:0000256" key="6">
    <source>
        <dbReference type="HAMAP-Rule" id="MF_03218"/>
    </source>
</evidence>
<dbReference type="OrthoDB" id="10249838at2759"/>
<dbReference type="VEuPathDB" id="GiardiaDB:QR46_2454"/>
<gene>
    <name evidence="8" type="ORF">QR46_2454</name>
</gene>
<evidence type="ECO:0000256" key="4">
    <source>
        <dbReference type="ARBA" id="ARBA00022723"/>
    </source>
</evidence>
<feature type="domain" description="tRNA-guanine(15) transglycosylase-like" evidence="7">
    <location>
        <begin position="16"/>
        <end position="375"/>
    </location>
</feature>
<dbReference type="EC" id="2.4.2.64" evidence="6"/>
<feature type="binding site" evidence="6">
    <location>
        <position position="319"/>
    </location>
    <ligand>
        <name>Zn(2+)</name>
        <dbReference type="ChEBI" id="CHEBI:29105"/>
    </ligand>
</feature>
<dbReference type="NCBIfam" id="TIGR00449">
    <property type="entry name" value="tgt_general"/>
    <property type="match status" value="1"/>
</dbReference>
<dbReference type="Proteomes" id="UP000070089">
    <property type="component" value="Unassembled WGS sequence"/>
</dbReference>
<protein>
    <recommendedName>
        <fullName evidence="6">Queuine tRNA-ribosyltransferase catalytic subunit 1</fullName>
        <ecNumber evidence="6">2.4.2.64</ecNumber>
    </recommendedName>
    <alternativeName>
        <fullName evidence="6">Guanine insertion enzyme</fullName>
    </alternativeName>
    <alternativeName>
        <fullName evidence="6">tRNA-guanine transglycosylase</fullName>
    </alternativeName>
</protein>
<comment type="catalytic activity">
    <reaction evidence="6">
        <text>guanosine(34) in tRNA + queuine = queuosine(34) in tRNA + guanine</text>
        <dbReference type="Rhea" id="RHEA:16633"/>
        <dbReference type="Rhea" id="RHEA-COMP:10341"/>
        <dbReference type="Rhea" id="RHEA-COMP:18571"/>
        <dbReference type="ChEBI" id="CHEBI:16235"/>
        <dbReference type="ChEBI" id="CHEBI:17433"/>
        <dbReference type="ChEBI" id="CHEBI:74269"/>
        <dbReference type="ChEBI" id="CHEBI:194431"/>
        <dbReference type="EC" id="2.4.2.64"/>
    </reaction>
</comment>
<feature type="region of interest" description="RNA binding; important for wobble base 34 recognition" evidence="6">
    <location>
        <begin position="281"/>
        <end position="285"/>
    </location>
</feature>
<comment type="subcellular location">
    <subcellularLocation>
        <location evidence="6">Cytoplasm</location>
    </subcellularLocation>
</comment>
<dbReference type="GO" id="GO:0008479">
    <property type="term" value="F:tRNA-guanosine(34) queuine transglycosylase activity"/>
    <property type="evidence" value="ECO:0007669"/>
    <property type="project" value="UniProtKB-UniRule"/>
</dbReference>
<keyword evidence="2 6" id="KW-0808">Transferase</keyword>
<dbReference type="InterPro" id="IPR036511">
    <property type="entry name" value="TGT-like_sf"/>
</dbReference>
<dbReference type="NCBIfam" id="TIGR00430">
    <property type="entry name" value="Q_tRNA_tgt"/>
    <property type="match status" value="1"/>
</dbReference>
<comment type="function">
    <text evidence="6">Catalytic subunit of the queuine tRNA-ribosyltransferase (TGT) that catalyzes the base-exchange of a guanine (G) residue with queuine (Q) at position 34 (anticodon wobble position) in tRNAs with GU(N) anticodons (tRNA-Asp, -Asn, -His and -Tyr), resulting in the hypermodified nucleoside queuosine (7-(((4,5-cis-dihydroxy-2-cyclopenten-1-yl)amino)methyl)-7-deazaguanosine). Catalysis occurs through a double-displacement mechanism. The nucleophile active site attacks the C1' of nucleotide 34 to detach the guanine base from the RNA, forming a covalent enzyme-RNA intermediate. The proton acceptor active site deprotonates the incoming queuine, allowing a nucleophilic attack on the C1' of the ribose to form the product.</text>
</comment>
<evidence type="ECO:0000313" key="9">
    <source>
        <dbReference type="Proteomes" id="UP000070089"/>
    </source>
</evidence>
<evidence type="ECO:0000259" key="7">
    <source>
        <dbReference type="Pfam" id="PF01702"/>
    </source>
</evidence>
<comment type="subunit">
    <text evidence="6">Heterodimer of a catalytic subunit and an accessory subunit.</text>
</comment>
<feature type="binding site" evidence="6">
    <location>
        <position position="344"/>
    </location>
    <ligand>
        <name>Zn(2+)</name>
        <dbReference type="ChEBI" id="CHEBI:29105"/>
    </ligand>
</feature>
<keyword evidence="6" id="KW-0963">Cytoplasm</keyword>
<feature type="binding site" evidence="6">
    <location>
        <position position="226"/>
    </location>
    <ligand>
        <name>substrate</name>
    </ligand>
</feature>
<evidence type="ECO:0000256" key="3">
    <source>
        <dbReference type="ARBA" id="ARBA00022694"/>
    </source>
</evidence>
<dbReference type="AlphaFoldDB" id="A0A132NTZ2"/>
<dbReference type="PANTHER" id="PTHR43530:SF1">
    <property type="entry name" value="QUEUINE TRNA-RIBOSYLTRANSFERASE CATALYTIC SUBUNIT 1"/>
    <property type="match status" value="1"/>
</dbReference>